<dbReference type="EMBL" id="CP021748">
    <property type="protein sequence ID" value="ARX89127.1"/>
    <property type="molecule type" value="Genomic_DNA"/>
</dbReference>
<feature type="compositionally biased region" description="Low complexity" evidence="1">
    <location>
        <begin position="52"/>
        <end position="69"/>
    </location>
</feature>
<dbReference type="AlphaFoldDB" id="A0A1Z1WRV3"/>
<keyword evidence="3" id="KW-1185">Reference proteome</keyword>
<evidence type="ECO:0000256" key="1">
    <source>
        <dbReference type="SAM" id="MobiDB-lite"/>
    </source>
</evidence>
<dbReference type="KEGG" id="salf:SMD44_08614"/>
<feature type="region of interest" description="Disordered" evidence="1">
    <location>
        <begin position="52"/>
        <end position="116"/>
    </location>
</feature>
<gene>
    <name evidence="2" type="ORF">SMD44_08614</name>
</gene>
<evidence type="ECO:0000313" key="2">
    <source>
        <dbReference type="EMBL" id="ARX89127.1"/>
    </source>
</evidence>
<sequence>MGAGGEFGVGELLSVVADGDAVGVAAGGFLVALGEGGGLGVAAGQGLGVASTRARRSSSGLSSGRRASGVSGGVGGGGEQPGEAVGERLGGGAVEEVGAEFQEPADAAAGPFPALR</sequence>
<reference evidence="2 3" key="1">
    <citation type="submission" date="2017-05" db="EMBL/GenBank/DDBJ databases">
        <title>Streptomyces alboflavus Genome sequencing and assembly.</title>
        <authorList>
            <person name="Wang Y."/>
            <person name="Du B."/>
            <person name="Ding Y."/>
            <person name="Liu H."/>
            <person name="Hou Q."/>
            <person name="Liu K."/>
            <person name="Wang C."/>
            <person name="Yao L."/>
        </authorList>
    </citation>
    <scope>NUCLEOTIDE SEQUENCE [LARGE SCALE GENOMIC DNA]</scope>
    <source>
        <strain evidence="2 3">MDJK44</strain>
    </source>
</reference>
<evidence type="ECO:0000313" key="3">
    <source>
        <dbReference type="Proteomes" id="UP000195880"/>
    </source>
</evidence>
<accession>A0A1Z1WRV3</accession>
<dbReference type="Proteomes" id="UP000195880">
    <property type="component" value="Chromosome"/>
</dbReference>
<feature type="compositionally biased region" description="Gly residues" evidence="1">
    <location>
        <begin position="70"/>
        <end position="80"/>
    </location>
</feature>
<protein>
    <submittedName>
        <fullName evidence="2">Uncharacterized protein</fullName>
    </submittedName>
</protein>
<name>A0A1Z1WRV3_9ACTN</name>
<organism evidence="2 3">
    <name type="scientific">Streptomyces alboflavus</name>
    <dbReference type="NCBI Taxonomy" id="67267"/>
    <lineage>
        <taxon>Bacteria</taxon>
        <taxon>Bacillati</taxon>
        <taxon>Actinomycetota</taxon>
        <taxon>Actinomycetes</taxon>
        <taxon>Kitasatosporales</taxon>
        <taxon>Streptomycetaceae</taxon>
        <taxon>Streptomyces</taxon>
    </lineage>
</organism>
<proteinExistence type="predicted"/>